<sequence length="315" mass="33596">MKAVILDAASLGPDIDLSAIRDQVETLEVHEASTTEQSRQRLTGAQVAIVNKVVLDAATLEALPELKLICVLATGTNNIDMTSAERLGIAVRNVTAYGTASVAQHSLMLILALANRLPLYQRDVATGRWNESPFFCLMDHGTLQLEGKHLVIVGQGELGSRVAALGEAFGMRVSFAARPGNEGNDTRPGITELAPEADVISLHCPLTDATRHLVDAALIATLKPDALLVNCARGGIIDEEAALAALREGRLGGLGVDVLPAEPPRNGHPLLDALAEPLNLIVTPHNAWITPEARQRIVTLTGENLRRWKAQRDGA</sequence>
<evidence type="ECO:0000313" key="8">
    <source>
        <dbReference type="Proteomes" id="UP001320272"/>
    </source>
</evidence>
<dbReference type="SUPFAM" id="SSF51735">
    <property type="entry name" value="NAD(P)-binding Rossmann-fold domains"/>
    <property type="match status" value="1"/>
</dbReference>
<organism evidence="7 8">
    <name type="scientific">Billgrantia aerodenitrificans</name>
    <dbReference type="NCBI Taxonomy" id="2733483"/>
    <lineage>
        <taxon>Bacteria</taxon>
        <taxon>Pseudomonadati</taxon>
        <taxon>Pseudomonadota</taxon>
        <taxon>Gammaproteobacteria</taxon>
        <taxon>Oceanospirillales</taxon>
        <taxon>Halomonadaceae</taxon>
        <taxon>Billgrantia</taxon>
    </lineage>
</organism>
<dbReference type="InterPro" id="IPR006140">
    <property type="entry name" value="D-isomer_DH_NAD-bd"/>
</dbReference>
<dbReference type="Proteomes" id="UP001320272">
    <property type="component" value="Unassembled WGS sequence"/>
</dbReference>
<keyword evidence="2 4" id="KW-0560">Oxidoreductase</keyword>
<dbReference type="EMBL" id="JABFTV010000005">
    <property type="protein sequence ID" value="MCE8024757.1"/>
    <property type="molecule type" value="Genomic_DNA"/>
</dbReference>
<evidence type="ECO:0000259" key="6">
    <source>
        <dbReference type="Pfam" id="PF02826"/>
    </source>
</evidence>
<dbReference type="SUPFAM" id="SSF52283">
    <property type="entry name" value="Formate/glycerate dehydrogenase catalytic domain-like"/>
    <property type="match status" value="1"/>
</dbReference>
<keyword evidence="8" id="KW-1185">Reference proteome</keyword>
<feature type="domain" description="D-isomer specific 2-hydroxyacid dehydrogenase catalytic" evidence="5">
    <location>
        <begin position="14"/>
        <end position="311"/>
    </location>
</feature>
<dbReference type="Pfam" id="PF02826">
    <property type="entry name" value="2-Hacid_dh_C"/>
    <property type="match status" value="1"/>
</dbReference>
<dbReference type="InterPro" id="IPR006139">
    <property type="entry name" value="D-isomer_2_OHA_DH_cat_dom"/>
</dbReference>
<evidence type="ECO:0000256" key="2">
    <source>
        <dbReference type="ARBA" id="ARBA00023002"/>
    </source>
</evidence>
<dbReference type="InterPro" id="IPR029753">
    <property type="entry name" value="D-isomer_DH_CS"/>
</dbReference>
<evidence type="ECO:0000256" key="4">
    <source>
        <dbReference type="RuleBase" id="RU003719"/>
    </source>
</evidence>
<dbReference type="InterPro" id="IPR036291">
    <property type="entry name" value="NAD(P)-bd_dom_sf"/>
</dbReference>
<evidence type="ECO:0000313" key="7">
    <source>
        <dbReference type="EMBL" id="MCE8024757.1"/>
    </source>
</evidence>
<dbReference type="RefSeq" id="WP_234254041.1">
    <property type="nucleotide sequence ID" value="NZ_JABFTV010000005.1"/>
</dbReference>
<evidence type="ECO:0000259" key="5">
    <source>
        <dbReference type="Pfam" id="PF00389"/>
    </source>
</evidence>
<dbReference type="Pfam" id="PF00389">
    <property type="entry name" value="2-Hacid_dh"/>
    <property type="match status" value="1"/>
</dbReference>
<dbReference type="PROSITE" id="PS00671">
    <property type="entry name" value="D_2_HYDROXYACID_DH_3"/>
    <property type="match status" value="1"/>
</dbReference>
<dbReference type="PANTHER" id="PTHR43761:SF1">
    <property type="entry name" value="D-ISOMER SPECIFIC 2-HYDROXYACID DEHYDROGENASE CATALYTIC DOMAIN-CONTAINING PROTEIN-RELATED"/>
    <property type="match status" value="1"/>
</dbReference>
<evidence type="ECO:0000256" key="1">
    <source>
        <dbReference type="ARBA" id="ARBA00005854"/>
    </source>
</evidence>
<comment type="similarity">
    <text evidence="1 4">Belongs to the D-isomer specific 2-hydroxyacid dehydrogenase family.</text>
</comment>
<protein>
    <submittedName>
        <fullName evidence="7">D-2-hydroxyacid dehydrogenase</fullName>
    </submittedName>
</protein>
<dbReference type="PANTHER" id="PTHR43761">
    <property type="entry name" value="D-ISOMER SPECIFIC 2-HYDROXYACID DEHYDROGENASE FAMILY PROTEIN (AFU_ORTHOLOGUE AFUA_1G13630)"/>
    <property type="match status" value="1"/>
</dbReference>
<dbReference type="InterPro" id="IPR050418">
    <property type="entry name" value="D-iso_2-hydroxyacid_DH_PdxB"/>
</dbReference>
<dbReference type="CDD" id="cd12162">
    <property type="entry name" value="2-Hacid_dh_4"/>
    <property type="match status" value="1"/>
</dbReference>
<keyword evidence="3" id="KW-0520">NAD</keyword>
<evidence type="ECO:0000256" key="3">
    <source>
        <dbReference type="ARBA" id="ARBA00023027"/>
    </source>
</evidence>
<comment type="caution">
    <text evidence="7">The sequence shown here is derived from an EMBL/GenBank/DDBJ whole genome shotgun (WGS) entry which is preliminary data.</text>
</comment>
<dbReference type="Gene3D" id="3.40.50.720">
    <property type="entry name" value="NAD(P)-binding Rossmann-like Domain"/>
    <property type="match status" value="2"/>
</dbReference>
<gene>
    <name evidence="7" type="ORF">HOP59_11495</name>
</gene>
<feature type="domain" description="D-isomer specific 2-hydroxyacid dehydrogenase NAD-binding" evidence="6">
    <location>
        <begin position="107"/>
        <end position="287"/>
    </location>
</feature>
<proteinExistence type="inferred from homology"/>
<name>A0ABS9AT07_9GAMM</name>
<accession>A0ABS9AT07</accession>
<reference evidence="7 8" key="1">
    <citation type="journal article" date="2021" name="Front. Microbiol.">
        <title>Aerobic Denitrification and Heterotrophic Sulfur Oxidation in the Genus Halomonas Revealed by Six Novel Species Characterizations and Genome-Based Analysis.</title>
        <authorList>
            <person name="Wang L."/>
            <person name="Shao Z."/>
        </authorList>
    </citation>
    <scope>NUCLEOTIDE SEQUENCE [LARGE SCALE GENOMIC DNA]</scope>
    <source>
        <strain evidence="7 8">MCCC 1A11058</strain>
    </source>
</reference>